<name>A0A540KNM6_MALBA</name>
<dbReference type="Proteomes" id="UP000315295">
    <property type="component" value="Unassembled WGS sequence"/>
</dbReference>
<accession>A0A540KNM6</accession>
<evidence type="ECO:0000313" key="1">
    <source>
        <dbReference type="EMBL" id="TQD75823.1"/>
    </source>
</evidence>
<proteinExistence type="predicted"/>
<protein>
    <submittedName>
        <fullName evidence="1">Uncharacterized protein</fullName>
    </submittedName>
</protein>
<comment type="caution">
    <text evidence="1">The sequence shown here is derived from an EMBL/GenBank/DDBJ whole genome shotgun (WGS) entry which is preliminary data.</text>
</comment>
<sequence>MKRKDVIVIGTSDVIVIGTRDVIILVIDHVIVEPMDAKKSLEVCKGNKHDGPYFAFSKREFEEGKKPVLCIHGLHYYMVYYEEDGITCSDEHDNIIHNLVIFLIIVVFEGL</sequence>
<dbReference type="EMBL" id="VIEB01001071">
    <property type="protein sequence ID" value="TQD75823.1"/>
    <property type="molecule type" value="Genomic_DNA"/>
</dbReference>
<gene>
    <name evidence="1" type="ORF">C1H46_038631</name>
</gene>
<organism evidence="1 2">
    <name type="scientific">Malus baccata</name>
    <name type="common">Siberian crab apple</name>
    <name type="synonym">Pyrus baccata</name>
    <dbReference type="NCBI Taxonomy" id="106549"/>
    <lineage>
        <taxon>Eukaryota</taxon>
        <taxon>Viridiplantae</taxon>
        <taxon>Streptophyta</taxon>
        <taxon>Embryophyta</taxon>
        <taxon>Tracheophyta</taxon>
        <taxon>Spermatophyta</taxon>
        <taxon>Magnoliopsida</taxon>
        <taxon>eudicotyledons</taxon>
        <taxon>Gunneridae</taxon>
        <taxon>Pentapetalae</taxon>
        <taxon>rosids</taxon>
        <taxon>fabids</taxon>
        <taxon>Rosales</taxon>
        <taxon>Rosaceae</taxon>
        <taxon>Amygdaloideae</taxon>
        <taxon>Maleae</taxon>
        <taxon>Malus</taxon>
    </lineage>
</organism>
<keyword evidence="2" id="KW-1185">Reference proteome</keyword>
<dbReference type="AlphaFoldDB" id="A0A540KNM6"/>
<reference evidence="1 2" key="1">
    <citation type="journal article" date="2019" name="G3 (Bethesda)">
        <title>Sequencing of a Wild Apple (Malus baccata) Genome Unravels the Differences Between Cultivated and Wild Apple Species Regarding Disease Resistance and Cold Tolerance.</title>
        <authorList>
            <person name="Chen X."/>
        </authorList>
    </citation>
    <scope>NUCLEOTIDE SEQUENCE [LARGE SCALE GENOMIC DNA]</scope>
    <source>
        <strain evidence="2">cv. Shandingzi</strain>
        <tissue evidence="1">Leaves</tissue>
    </source>
</reference>
<evidence type="ECO:0000313" key="2">
    <source>
        <dbReference type="Proteomes" id="UP000315295"/>
    </source>
</evidence>